<proteinExistence type="predicted"/>
<accession>A0A2I9DWC2</accession>
<evidence type="ECO:0000256" key="1">
    <source>
        <dbReference type="SAM" id="MobiDB-lite"/>
    </source>
</evidence>
<feature type="chain" id="PRO_5014324177" description="MYXO-CTERM domain-containing protein" evidence="2">
    <location>
        <begin position="24"/>
        <end position="103"/>
    </location>
</feature>
<dbReference type="AlphaFoldDB" id="A0A2I9DWC2"/>
<dbReference type="Proteomes" id="UP000236569">
    <property type="component" value="Unassembled WGS sequence"/>
</dbReference>
<reference evidence="4" key="1">
    <citation type="submission" date="2018-01" db="EMBL/GenBank/DDBJ databases">
        <title>Draft Genome Sequence of the Radioresistant Bacterium Deinococcus aerius TR0125, Isolated from the Higher Atmosphere above Japan.</title>
        <authorList>
            <person name="Satoh K."/>
            <person name="Arai H."/>
            <person name="Sanzen T."/>
            <person name="Kawaguchi Y."/>
            <person name="Hayashi H."/>
            <person name="Yokobori S."/>
            <person name="Yamagishi A."/>
            <person name="Oono Y."/>
            <person name="Narumi I."/>
        </authorList>
    </citation>
    <scope>NUCLEOTIDE SEQUENCE [LARGE SCALE GENOMIC DNA]</scope>
    <source>
        <strain evidence="4">TR0125</strain>
    </source>
</reference>
<feature type="region of interest" description="Disordered" evidence="1">
    <location>
        <begin position="79"/>
        <end position="103"/>
    </location>
</feature>
<evidence type="ECO:0000313" key="3">
    <source>
        <dbReference type="EMBL" id="GBF07287.1"/>
    </source>
</evidence>
<evidence type="ECO:0008006" key="5">
    <source>
        <dbReference type="Google" id="ProtNLM"/>
    </source>
</evidence>
<comment type="caution">
    <text evidence="3">The sequence shown here is derived from an EMBL/GenBank/DDBJ whole genome shotgun (WGS) entry which is preliminary data.</text>
</comment>
<keyword evidence="4" id="KW-1185">Reference proteome</keyword>
<evidence type="ECO:0000256" key="2">
    <source>
        <dbReference type="SAM" id="SignalP"/>
    </source>
</evidence>
<feature type="compositionally biased region" description="Low complexity" evidence="1">
    <location>
        <begin position="20"/>
        <end position="50"/>
    </location>
</feature>
<sequence>MTPNLKKILVALVLVAAPVTATAQTTDTTSTDTTTTDTTGTVQNDNVTTTSESDGVPGNEQQGSRFPWGLLGLIGLAGLAGRGRTEERTEVKLGGPTEGPRRS</sequence>
<name>A0A2I9DWC2_9DEIO</name>
<feature type="region of interest" description="Disordered" evidence="1">
    <location>
        <begin position="20"/>
        <end position="67"/>
    </location>
</feature>
<organism evidence="3 4">
    <name type="scientific">Deinococcus aerius</name>
    <dbReference type="NCBI Taxonomy" id="200253"/>
    <lineage>
        <taxon>Bacteria</taxon>
        <taxon>Thermotogati</taxon>
        <taxon>Deinococcota</taxon>
        <taxon>Deinococci</taxon>
        <taxon>Deinococcales</taxon>
        <taxon>Deinococcaceae</taxon>
        <taxon>Deinococcus</taxon>
    </lineage>
</organism>
<dbReference type="RefSeq" id="WP_103130609.1">
    <property type="nucleotide sequence ID" value="NZ_BFAG01000013.1"/>
</dbReference>
<evidence type="ECO:0000313" key="4">
    <source>
        <dbReference type="Proteomes" id="UP000236569"/>
    </source>
</evidence>
<protein>
    <recommendedName>
        <fullName evidence="5">MYXO-CTERM domain-containing protein</fullName>
    </recommendedName>
</protein>
<feature type="signal peptide" evidence="2">
    <location>
        <begin position="1"/>
        <end position="23"/>
    </location>
</feature>
<keyword evidence="2" id="KW-0732">Signal</keyword>
<dbReference type="EMBL" id="BFAG01000013">
    <property type="protein sequence ID" value="GBF07287.1"/>
    <property type="molecule type" value="Genomic_DNA"/>
</dbReference>
<gene>
    <name evidence="3" type="ORF">DAERI_130117</name>
</gene>